<reference evidence="2" key="1">
    <citation type="submission" date="2020-04" db="EMBL/GenBank/DDBJ databases">
        <authorList>
            <person name="Alioto T."/>
            <person name="Alioto T."/>
            <person name="Gomez Garrido J."/>
        </authorList>
    </citation>
    <scope>NUCLEOTIDE SEQUENCE</scope>
    <source>
        <strain evidence="2">A484AB</strain>
    </source>
</reference>
<dbReference type="EMBL" id="CACRXK020005324">
    <property type="protein sequence ID" value="CAB4005825.1"/>
    <property type="molecule type" value="Genomic_DNA"/>
</dbReference>
<dbReference type="OrthoDB" id="262308at2759"/>
<gene>
    <name evidence="2" type="ORF">PACLA_8A006958</name>
</gene>
<dbReference type="GO" id="GO:0005783">
    <property type="term" value="C:endoplasmic reticulum"/>
    <property type="evidence" value="ECO:0007669"/>
    <property type="project" value="TreeGrafter"/>
</dbReference>
<dbReference type="InterPro" id="IPR017937">
    <property type="entry name" value="Thioredoxin_CS"/>
</dbReference>
<proteinExistence type="predicted"/>
<dbReference type="Gene3D" id="3.40.30.10">
    <property type="entry name" value="Glutaredoxin"/>
    <property type="match status" value="7"/>
</dbReference>
<dbReference type="Proteomes" id="UP001152795">
    <property type="component" value="Unassembled WGS sequence"/>
</dbReference>
<keyword evidence="1" id="KW-0732">Signal</keyword>
<dbReference type="AlphaFoldDB" id="A0A6S7HIL7"/>
<dbReference type="InterPro" id="IPR013766">
    <property type="entry name" value="Thioredoxin_domain"/>
</dbReference>
<sequence>YFMTRCSFLTTFLRTKHVTIKQTKALHTTLTATHINNDHDLEKSEKPKMLIIHKSWCKACKGLKEKISSSKEIEDLSRDFVMINSDDEDESQKSDYDIDGKYVPRIFFYGKDGKPLKTIFNERREKHKYFYSKPKDIVTSMKAVLEKEKKTVTPLDRGFNDNIKWMTFDDAEKESRASGKPMMVLIHKTWCGSCKILRPKFAASKDIEVLSERFVMVNTEDDEEPKDSAYAVDGAYIPRIYFVEPSGRVMDEIWNKETSFPDNKYYYGEPDHIVRSMKLVMEMEFSSNNRHRGFGERIDWLTFEEGQKESKKSGKPMMIIIHKTWCGSCTNLKPKFAASDEILELSKNFIMVNTEDDEEPKDSKFVVDGAYIPRIFFVEPSGRVMNEVWNEGTAFPHVKYYYGEADEIVRSMKLVIAKENNSTKLHNGWGKQIKWETLENGLTLFRERKVPMLLIIYKSWCKACKVLKTYFSKSEEIVEFSSKFVMVNIQDDKEELGEEFDVDGAYVPRLYFFDPRNGRIMEEFHNESPEYKDDFIYSYGNEKQVIKTMKKVLEKQEAVENDRSRGFGGKIEWTSFNDSVELAKEINKPIMLIFHRSWCQFSRDLKEEFAQSLDLSEISKYFVMVNVEDDEIPNDKKFDLDGTYVPRILFLDSEGNVDNELMNENRREKSSKYFYQHGIDVVASMKKALEKQPPPSLERGFGIDYEWMSMENALSEAATSEKPIFLIIHRPLCGACQYLKNVFNQSKELPKYAQDFVMVNMQDDEIPEGNQYDIDGKYFPRVFILDPNGVLQRDLHNMDPEYLQYKFSYSNEMTIIRVMNDALARFKLVQTSDHDFGENVDWVSYKEGVALSKQSNKPMMLIIHKTWCSACKALKKKVAGSTKFAGMSKNFVMVNSEDDEDPDDELFEIDGSYVPRTFFIDPSGETMVDIYNSESMYKKNKYYYWDAIALVKSMEKVLDKLKMNSAQRDEL</sequence>
<dbReference type="PROSITE" id="PS51352">
    <property type="entry name" value="THIOREDOXIN_2"/>
    <property type="match status" value="1"/>
</dbReference>
<accession>A0A6S7HIL7</accession>
<evidence type="ECO:0000256" key="1">
    <source>
        <dbReference type="ARBA" id="ARBA00022729"/>
    </source>
</evidence>
<name>A0A6S7HIL7_PARCT</name>
<dbReference type="InterPro" id="IPR051099">
    <property type="entry name" value="AGR/TXD"/>
</dbReference>
<dbReference type="InterPro" id="IPR036249">
    <property type="entry name" value="Thioredoxin-like_sf"/>
</dbReference>
<dbReference type="PROSITE" id="PS00194">
    <property type="entry name" value="THIOREDOXIN_1"/>
    <property type="match status" value="2"/>
</dbReference>
<dbReference type="Pfam" id="PF13899">
    <property type="entry name" value="Thioredoxin_7"/>
    <property type="match status" value="7"/>
</dbReference>
<dbReference type="PANTHER" id="PTHR15337">
    <property type="entry name" value="ANTERIOR GRADIENT PROTEIN-RELATED"/>
    <property type="match status" value="1"/>
</dbReference>
<dbReference type="SUPFAM" id="SSF52833">
    <property type="entry name" value="Thioredoxin-like"/>
    <property type="match status" value="7"/>
</dbReference>
<organism evidence="2 3">
    <name type="scientific">Paramuricea clavata</name>
    <name type="common">Red gorgonian</name>
    <name type="synonym">Violescent sea-whip</name>
    <dbReference type="NCBI Taxonomy" id="317549"/>
    <lineage>
        <taxon>Eukaryota</taxon>
        <taxon>Metazoa</taxon>
        <taxon>Cnidaria</taxon>
        <taxon>Anthozoa</taxon>
        <taxon>Octocorallia</taxon>
        <taxon>Malacalcyonacea</taxon>
        <taxon>Plexauridae</taxon>
        <taxon>Paramuricea</taxon>
    </lineage>
</organism>
<keyword evidence="3" id="KW-1185">Reference proteome</keyword>
<feature type="non-terminal residue" evidence="2">
    <location>
        <position position="1"/>
    </location>
</feature>
<evidence type="ECO:0000313" key="3">
    <source>
        <dbReference type="Proteomes" id="UP001152795"/>
    </source>
</evidence>
<protein>
    <submittedName>
        <fullName evidence="2">Thioredoxin domain-containing 12</fullName>
    </submittedName>
</protein>
<comment type="caution">
    <text evidence="2">The sequence shown here is derived from an EMBL/GenBank/DDBJ whole genome shotgun (WGS) entry which is preliminary data.</text>
</comment>
<dbReference type="PANTHER" id="PTHR15337:SF11">
    <property type="entry name" value="THIOREDOXIN DOMAIN-CONTAINING PROTEIN"/>
    <property type="match status" value="1"/>
</dbReference>
<evidence type="ECO:0000313" key="2">
    <source>
        <dbReference type="EMBL" id="CAB4005825.1"/>
    </source>
</evidence>